<dbReference type="GO" id="GO:0000272">
    <property type="term" value="P:polysaccharide catabolic process"/>
    <property type="evidence" value="ECO:0007669"/>
    <property type="project" value="InterPro"/>
</dbReference>
<dbReference type="InterPro" id="IPR036439">
    <property type="entry name" value="Dockerin_dom_sf"/>
</dbReference>
<evidence type="ECO:0000313" key="2">
    <source>
        <dbReference type="Proteomes" id="UP001155241"/>
    </source>
</evidence>
<name>A0A9X2FD05_9BACT</name>
<accession>A0A9X2FD05</accession>
<dbReference type="Proteomes" id="UP001155241">
    <property type="component" value="Unassembled WGS sequence"/>
</dbReference>
<keyword evidence="2" id="KW-1185">Reference proteome</keyword>
<dbReference type="EMBL" id="JAMXLR010000062">
    <property type="protein sequence ID" value="MCO6045938.1"/>
    <property type="molecule type" value="Genomic_DNA"/>
</dbReference>
<evidence type="ECO:0008006" key="3">
    <source>
        <dbReference type="Google" id="ProtNLM"/>
    </source>
</evidence>
<dbReference type="AlphaFoldDB" id="A0A9X2FD05"/>
<proteinExistence type="predicted"/>
<dbReference type="InterPro" id="IPR018247">
    <property type="entry name" value="EF_Hand_1_Ca_BS"/>
</dbReference>
<comment type="caution">
    <text evidence="1">The sequence shown here is derived from an EMBL/GenBank/DDBJ whole genome shotgun (WGS) entry which is preliminary data.</text>
</comment>
<dbReference type="RefSeq" id="WP_252854054.1">
    <property type="nucleotide sequence ID" value="NZ_JAMXLR010000062.1"/>
</dbReference>
<sequence length="283" mass="31274">MPTPTAYRICLLLLWLFTAGSHRSAAEVRIWSFEATVTEIDDEDQLLGDVRLGDTVKGSFAYDLDNPGYLDGPESAWYDHPTQFAGVEVELINPRTEMTQVWLPQPTFEVSVTECLIFTDCHDAVIMYQSVLPPRPALNDWLFVQFSGPEVIDDLNLPTEWILDDWPFGIVAIGAAGILDGITAQIYEITPILAGDFNRDDKVDAQDYEKWKSEFGADATSWADGNRDGVVNLADYTSWRNNLGSVAAAMDPGSQKIPEPMGGALLGVCLLAWHVGRNRGCTV</sequence>
<dbReference type="Gene3D" id="1.10.1330.10">
    <property type="entry name" value="Dockerin domain"/>
    <property type="match status" value="1"/>
</dbReference>
<organism evidence="1 2">
    <name type="scientific">Aeoliella straminimaris</name>
    <dbReference type="NCBI Taxonomy" id="2954799"/>
    <lineage>
        <taxon>Bacteria</taxon>
        <taxon>Pseudomonadati</taxon>
        <taxon>Planctomycetota</taxon>
        <taxon>Planctomycetia</taxon>
        <taxon>Pirellulales</taxon>
        <taxon>Lacipirellulaceae</taxon>
        <taxon>Aeoliella</taxon>
    </lineage>
</organism>
<evidence type="ECO:0000313" key="1">
    <source>
        <dbReference type="EMBL" id="MCO6045938.1"/>
    </source>
</evidence>
<reference evidence="1" key="1">
    <citation type="submission" date="2022-06" db="EMBL/GenBank/DDBJ databases">
        <title>Aeoliella straminimaris, a novel planctomycete from sediments.</title>
        <authorList>
            <person name="Vitorino I.R."/>
            <person name="Lage O.M."/>
        </authorList>
    </citation>
    <scope>NUCLEOTIDE SEQUENCE</scope>
    <source>
        <strain evidence="1">ICT_H6.2</strain>
    </source>
</reference>
<dbReference type="PROSITE" id="PS00018">
    <property type="entry name" value="EF_HAND_1"/>
    <property type="match status" value="2"/>
</dbReference>
<protein>
    <recommendedName>
        <fullName evidence="3">PEP-CTERM protein-sorting domain-containing protein</fullName>
    </recommendedName>
</protein>
<dbReference type="SUPFAM" id="SSF63446">
    <property type="entry name" value="Type I dockerin domain"/>
    <property type="match status" value="1"/>
</dbReference>
<gene>
    <name evidence="1" type="ORF">NG895_18720</name>
</gene>